<dbReference type="Pfam" id="PF01610">
    <property type="entry name" value="DDE_Tnp_ISL3"/>
    <property type="match status" value="1"/>
</dbReference>
<dbReference type="InterPro" id="IPR047951">
    <property type="entry name" value="Transpos_ISL3"/>
</dbReference>
<dbReference type="EMBL" id="BOMW01000071">
    <property type="protein sequence ID" value="GIF08992.1"/>
    <property type="molecule type" value="Genomic_DNA"/>
</dbReference>
<dbReference type="AlphaFoldDB" id="A0A919TNR1"/>
<evidence type="ECO:0000313" key="2">
    <source>
        <dbReference type="EMBL" id="GIF08992.1"/>
    </source>
</evidence>
<keyword evidence="3" id="KW-1185">Reference proteome</keyword>
<evidence type="ECO:0000259" key="1">
    <source>
        <dbReference type="Pfam" id="PF01610"/>
    </source>
</evidence>
<organism evidence="2 3">
    <name type="scientific">Actinoplanes siamensis</name>
    <dbReference type="NCBI Taxonomy" id="1223317"/>
    <lineage>
        <taxon>Bacteria</taxon>
        <taxon>Bacillati</taxon>
        <taxon>Actinomycetota</taxon>
        <taxon>Actinomycetes</taxon>
        <taxon>Micromonosporales</taxon>
        <taxon>Micromonosporaceae</taxon>
        <taxon>Actinoplanes</taxon>
    </lineage>
</organism>
<comment type="caution">
    <text evidence="2">The sequence shown here is derived from an EMBL/GenBank/DDBJ whole genome shotgun (WGS) entry which is preliminary data.</text>
</comment>
<dbReference type="PANTHER" id="PTHR33498">
    <property type="entry name" value="TRANSPOSASE FOR INSERTION SEQUENCE ELEMENT IS1557"/>
    <property type="match status" value="1"/>
</dbReference>
<reference evidence="2" key="1">
    <citation type="submission" date="2021-01" db="EMBL/GenBank/DDBJ databases">
        <title>Whole genome shotgun sequence of Actinoplanes siamensis NBRC 109076.</title>
        <authorList>
            <person name="Komaki H."/>
            <person name="Tamura T."/>
        </authorList>
    </citation>
    <scope>NUCLEOTIDE SEQUENCE</scope>
    <source>
        <strain evidence="2">NBRC 109076</strain>
    </source>
</reference>
<dbReference type="PANTHER" id="PTHR33498:SF1">
    <property type="entry name" value="TRANSPOSASE FOR INSERTION SEQUENCE ELEMENT IS1557"/>
    <property type="match status" value="1"/>
</dbReference>
<name>A0A919TNR1_9ACTN</name>
<proteinExistence type="predicted"/>
<sequence length="90" mass="9998">MRRHVAAFAAMMRELGGERLEGWMRAVETDALHALVAGQRRHHAAVTAGLTLPYSSGAVEGQVNRIKALKRAMYGRANLDLLRQRVLIPH</sequence>
<evidence type="ECO:0000313" key="3">
    <source>
        <dbReference type="Proteomes" id="UP000629619"/>
    </source>
</evidence>
<accession>A0A919TNR1</accession>
<feature type="domain" description="Transposase IS204/IS1001/IS1096/IS1165 DDE" evidence="1">
    <location>
        <begin position="14"/>
        <end position="86"/>
    </location>
</feature>
<dbReference type="InterPro" id="IPR002560">
    <property type="entry name" value="Transposase_DDE"/>
</dbReference>
<protein>
    <recommendedName>
        <fullName evidence="1">Transposase IS204/IS1001/IS1096/IS1165 DDE domain-containing protein</fullName>
    </recommendedName>
</protein>
<dbReference type="RefSeq" id="WP_373872195.1">
    <property type="nucleotide sequence ID" value="NZ_BOMW01000071.1"/>
</dbReference>
<dbReference type="Proteomes" id="UP000629619">
    <property type="component" value="Unassembled WGS sequence"/>
</dbReference>
<gene>
    <name evidence="2" type="ORF">Asi03nite_65300</name>
</gene>